<comment type="caution">
    <text evidence="8">The sequence shown here is derived from an EMBL/GenBank/DDBJ whole genome shotgun (WGS) entry which is preliminary data.</text>
</comment>
<evidence type="ECO:0000256" key="3">
    <source>
        <dbReference type="ARBA" id="ARBA00022475"/>
    </source>
</evidence>
<keyword evidence="4 7" id="KW-0812">Transmembrane</keyword>
<keyword evidence="3" id="KW-1003">Cell membrane</keyword>
<keyword evidence="5 7" id="KW-1133">Transmembrane helix</keyword>
<dbReference type="Proteomes" id="UP001183176">
    <property type="component" value="Unassembled WGS sequence"/>
</dbReference>
<feature type="transmembrane region" description="Helical" evidence="7">
    <location>
        <begin position="130"/>
        <end position="152"/>
    </location>
</feature>
<evidence type="ECO:0000256" key="7">
    <source>
        <dbReference type="SAM" id="Phobius"/>
    </source>
</evidence>
<organism evidence="8 9">
    <name type="scientific">Jatrophihabitans lederbergiae</name>
    <dbReference type="NCBI Taxonomy" id="3075547"/>
    <lineage>
        <taxon>Bacteria</taxon>
        <taxon>Bacillati</taxon>
        <taxon>Actinomycetota</taxon>
        <taxon>Actinomycetes</taxon>
        <taxon>Jatrophihabitantales</taxon>
        <taxon>Jatrophihabitantaceae</taxon>
        <taxon>Jatrophihabitans</taxon>
    </lineage>
</organism>
<name>A0ABU2JB40_9ACTN</name>
<evidence type="ECO:0000256" key="2">
    <source>
        <dbReference type="ARBA" id="ARBA00006386"/>
    </source>
</evidence>
<dbReference type="InterPro" id="IPR005524">
    <property type="entry name" value="DUF318"/>
</dbReference>
<evidence type="ECO:0000313" key="8">
    <source>
        <dbReference type="EMBL" id="MDT0262196.1"/>
    </source>
</evidence>
<feature type="transmembrane region" description="Helical" evidence="7">
    <location>
        <begin position="309"/>
        <end position="328"/>
    </location>
</feature>
<evidence type="ECO:0000313" key="9">
    <source>
        <dbReference type="Proteomes" id="UP001183176"/>
    </source>
</evidence>
<feature type="transmembrane region" description="Helical" evidence="7">
    <location>
        <begin position="49"/>
        <end position="79"/>
    </location>
</feature>
<dbReference type="RefSeq" id="WP_311423347.1">
    <property type="nucleotide sequence ID" value="NZ_JAVREH010000015.1"/>
</dbReference>
<dbReference type="PANTHER" id="PTHR34184">
    <property type="entry name" value="UPF0718 PROTEIN YCGR"/>
    <property type="match status" value="1"/>
</dbReference>
<comment type="similarity">
    <text evidence="2">Belongs to the UPF0718 family.</text>
</comment>
<proteinExistence type="inferred from homology"/>
<evidence type="ECO:0000256" key="5">
    <source>
        <dbReference type="ARBA" id="ARBA00022989"/>
    </source>
</evidence>
<evidence type="ECO:0000256" key="4">
    <source>
        <dbReference type="ARBA" id="ARBA00022692"/>
    </source>
</evidence>
<keyword evidence="6 7" id="KW-0472">Membrane</keyword>
<evidence type="ECO:0000256" key="6">
    <source>
        <dbReference type="ARBA" id="ARBA00023136"/>
    </source>
</evidence>
<accession>A0ABU2JB40</accession>
<evidence type="ECO:0000256" key="1">
    <source>
        <dbReference type="ARBA" id="ARBA00004651"/>
    </source>
</evidence>
<keyword evidence="9" id="KW-1185">Reference proteome</keyword>
<feature type="transmembrane region" description="Helical" evidence="7">
    <location>
        <begin position="243"/>
        <end position="260"/>
    </location>
</feature>
<feature type="transmembrane region" description="Helical" evidence="7">
    <location>
        <begin position="210"/>
        <end position="231"/>
    </location>
</feature>
<dbReference type="PANTHER" id="PTHR34184:SF4">
    <property type="entry name" value="UPF0718 PROTEIN YCGR"/>
    <property type="match status" value="1"/>
</dbReference>
<protein>
    <submittedName>
        <fullName evidence="8">Permease</fullName>
    </submittedName>
</protein>
<sequence>MASTGRTVGRQRWSARRLEPTDAICAILAAAALARVLLGSELSHPRVQAWTTVFIAICVQAAPFAVLGVAMSTLVSVLVPPAFFARALPAAPGLSVPLAGLAGTLLPGCECASVPVAASLSRRGVPPGPAVAFLLSAPAINPVVLVATSVAFPGHPAVVLARFVASLCAAVLMGWLWSMTGWPLPARRRQHDHGSGTVSGRALATASHDIAQTIGLLVVGAASAATVAAVVPQQLLTAVADNPVTAVCGLAALAVVLAVCSESDAFIAASLSQFSLTARLTFLVVGPAVDVKLVAMHAGTFGRTFALRFAPLTWLIALLASTVTGAVLL</sequence>
<dbReference type="Pfam" id="PF03773">
    <property type="entry name" value="ArsP_1"/>
    <property type="match status" value="1"/>
</dbReference>
<comment type="subcellular location">
    <subcellularLocation>
        <location evidence="1">Cell membrane</location>
        <topology evidence="1">Multi-pass membrane protein</topology>
    </subcellularLocation>
</comment>
<feature type="transmembrane region" description="Helical" evidence="7">
    <location>
        <begin position="267"/>
        <end position="289"/>
    </location>
</feature>
<dbReference type="EMBL" id="JAVREH010000015">
    <property type="protein sequence ID" value="MDT0262196.1"/>
    <property type="molecule type" value="Genomic_DNA"/>
</dbReference>
<feature type="transmembrane region" description="Helical" evidence="7">
    <location>
        <begin position="158"/>
        <end position="179"/>
    </location>
</feature>
<reference evidence="9" key="1">
    <citation type="submission" date="2023-07" db="EMBL/GenBank/DDBJ databases">
        <title>30 novel species of actinomycetes from the DSMZ collection.</title>
        <authorList>
            <person name="Nouioui I."/>
        </authorList>
    </citation>
    <scope>NUCLEOTIDE SEQUENCE [LARGE SCALE GENOMIC DNA]</scope>
    <source>
        <strain evidence="9">DSM 44399</strain>
    </source>
</reference>
<dbReference type="InterPro" id="IPR052923">
    <property type="entry name" value="UPF0718"/>
</dbReference>
<gene>
    <name evidence="8" type="ORF">RM423_12420</name>
</gene>